<evidence type="ECO:0000256" key="8">
    <source>
        <dbReference type="ARBA" id="ARBA00048679"/>
    </source>
</evidence>
<dbReference type="STRING" id="286115.A0A507DB30"/>
<dbReference type="Proteomes" id="UP000320475">
    <property type="component" value="Unassembled WGS sequence"/>
</dbReference>
<dbReference type="InterPro" id="IPR008271">
    <property type="entry name" value="Ser/Thr_kinase_AS"/>
</dbReference>
<dbReference type="InterPro" id="IPR011009">
    <property type="entry name" value="Kinase-like_dom_sf"/>
</dbReference>
<evidence type="ECO:0000256" key="10">
    <source>
        <dbReference type="SAM" id="MobiDB-lite"/>
    </source>
</evidence>
<feature type="region of interest" description="Disordered" evidence="10">
    <location>
        <begin position="399"/>
        <end position="448"/>
    </location>
</feature>
<dbReference type="SMART" id="SM00220">
    <property type="entry name" value="S_TKc"/>
    <property type="match status" value="1"/>
</dbReference>
<dbReference type="PANTHER" id="PTHR24343:SF558">
    <property type="entry name" value="PROTEIN KINASE DOMAIN-CONTAINING PROTEIN"/>
    <property type="match status" value="1"/>
</dbReference>
<dbReference type="EMBL" id="QEAM01000059">
    <property type="protein sequence ID" value="TPX48110.1"/>
    <property type="molecule type" value="Genomic_DNA"/>
</dbReference>
<evidence type="ECO:0000259" key="11">
    <source>
        <dbReference type="PROSITE" id="PS50011"/>
    </source>
</evidence>
<keyword evidence="2" id="KW-0723">Serine/threonine-protein kinase</keyword>
<dbReference type="SUPFAM" id="SSF56112">
    <property type="entry name" value="Protein kinase-like (PK-like)"/>
    <property type="match status" value="1"/>
</dbReference>
<keyword evidence="5" id="KW-0418">Kinase</keyword>
<keyword evidence="4 9" id="KW-0547">Nucleotide-binding</keyword>
<feature type="binding site" evidence="9">
    <location>
        <position position="591"/>
    </location>
    <ligand>
        <name>ATP</name>
        <dbReference type="ChEBI" id="CHEBI:30616"/>
    </ligand>
</feature>
<dbReference type="GO" id="GO:0005829">
    <property type="term" value="C:cytosol"/>
    <property type="evidence" value="ECO:0007669"/>
    <property type="project" value="TreeGrafter"/>
</dbReference>
<keyword evidence="6 9" id="KW-0067">ATP-binding</keyword>
<dbReference type="OrthoDB" id="6513151at2759"/>
<proteinExistence type="predicted"/>
<keyword evidence="14" id="KW-1185">Reference proteome</keyword>
<reference evidence="14 15" key="1">
    <citation type="journal article" date="2019" name="Sci. Rep.">
        <title>Comparative genomics of chytrid fungi reveal insights into the obligate biotrophic and pathogenic lifestyle of Synchytrium endobioticum.</title>
        <authorList>
            <person name="van de Vossenberg B.T.L.H."/>
            <person name="Warris S."/>
            <person name="Nguyen H.D.T."/>
            <person name="van Gent-Pelzer M.P.E."/>
            <person name="Joly D.L."/>
            <person name="van de Geest H.C."/>
            <person name="Bonants P.J.M."/>
            <person name="Smith D.S."/>
            <person name="Levesque C.A."/>
            <person name="van der Lee T.A.J."/>
        </authorList>
    </citation>
    <scope>NUCLEOTIDE SEQUENCE [LARGE SCALE GENOMIC DNA]</scope>
    <source>
        <strain evidence="12 15">LEV6574</strain>
        <strain evidence="13 14">MB42</strain>
    </source>
</reference>
<evidence type="ECO:0000313" key="12">
    <source>
        <dbReference type="EMBL" id="TPX48110.1"/>
    </source>
</evidence>
<evidence type="ECO:0000256" key="7">
    <source>
        <dbReference type="ARBA" id="ARBA00047899"/>
    </source>
</evidence>
<evidence type="ECO:0000256" key="1">
    <source>
        <dbReference type="ARBA" id="ARBA00012513"/>
    </source>
</evidence>
<dbReference type="GO" id="GO:0004674">
    <property type="term" value="F:protein serine/threonine kinase activity"/>
    <property type="evidence" value="ECO:0007669"/>
    <property type="project" value="UniProtKB-KW"/>
</dbReference>
<gene>
    <name evidence="12" type="ORF">SeLEV6574_g02230</name>
    <name evidence="13" type="ORF">SeMB42_g01663</name>
</gene>
<keyword evidence="3" id="KW-0808">Transferase</keyword>
<dbReference type="Pfam" id="PF00069">
    <property type="entry name" value="Pkinase"/>
    <property type="match status" value="1"/>
</dbReference>
<dbReference type="EMBL" id="QEAN01000044">
    <property type="protein sequence ID" value="TPX52075.1"/>
    <property type="molecule type" value="Genomic_DNA"/>
</dbReference>
<dbReference type="Proteomes" id="UP000317494">
    <property type="component" value="Unassembled WGS sequence"/>
</dbReference>
<comment type="caution">
    <text evidence="12">The sequence shown here is derived from an EMBL/GenBank/DDBJ whole genome shotgun (WGS) entry which is preliminary data.</text>
</comment>
<protein>
    <recommendedName>
        <fullName evidence="1">non-specific serine/threonine protein kinase</fullName>
        <ecNumber evidence="1">2.7.11.1</ecNumber>
    </recommendedName>
</protein>
<dbReference type="InterPro" id="IPR017441">
    <property type="entry name" value="Protein_kinase_ATP_BS"/>
</dbReference>
<evidence type="ECO:0000313" key="14">
    <source>
        <dbReference type="Proteomes" id="UP000317494"/>
    </source>
</evidence>
<evidence type="ECO:0000256" key="5">
    <source>
        <dbReference type="ARBA" id="ARBA00022777"/>
    </source>
</evidence>
<dbReference type="PROSITE" id="PS00108">
    <property type="entry name" value="PROTEIN_KINASE_ST"/>
    <property type="match status" value="1"/>
</dbReference>
<feature type="region of interest" description="Disordered" evidence="10">
    <location>
        <begin position="148"/>
        <end position="185"/>
    </location>
</feature>
<feature type="compositionally biased region" description="Polar residues" evidence="10">
    <location>
        <begin position="373"/>
        <end position="383"/>
    </location>
</feature>
<dbReference type="EC" id="2.7.11.1" evidence="1"/>
<evidence type="ECO:0000256" key="4">
    <source>
        <dbReference type="ARBA" id="ARBA00022741"/>
    </source>
</evidence>
<comment type="catalytic activity">
    <reaction evidence="8">
        <text>L-seryl-[protein] + ATP = O-phospho-L-seryl-[protein] + ADP + H(+)</text>
        <dbReference type="Rhea" id="RHEA:17989"/>
        <dbReference type="Rhea" id="RHEA-COMP:9863"/>
        <dbReference type="Rhea" id="RHEA-COMP:11604"/>
        <dbReference type="ChEBI" id="CHEBI:15378"/>
        <dbReference type="ChEBI" id="CHEBI:29999"/>
        <dbReference type="ChEBI" id="CHEBI:30616"/>
        <dbReference type="ChEBI" id="CHEBI:83421"/>
        <dbReference type="ChEBI" id="CHEBI:456216"/>
        <dbReference type="EC" id="2.7.11.1"/>
    </reaction>
</comment>
<dbReference type="CDD" id="cd13994">
    <property type="entry name" value="STKc_HAL4_like"/>
    <property type="match status" value="1"/>
</dbReference>
<dbReference type="PROSITE" id="PS50011">
    <property type="entry name" value="PROTEIN_KINASE_DOM"/>
    <property type="match status" value="1"/>
</dbReference>
<name>A0A507DB30_9FUNG</name>
<organism evidence="12 15">
    <name type="scientific">Synchytrium endobioticum</name>
    <dbReference type="NCBI Taxonomy" id="286115"/>
    <lineage>
        <taxon>Eukaryota</taxon>
        <taxon>Fungi</taxon>
        <taxon>Fungi incertae sedis</taxon>
        <taxon>Chytridiomycota</taxon>
        <taxon>Chytridiomycota incertae sedis</taxon>
        <taxon>Chytridiomycetes</taxon>
        <taxon>Synchytriales</taxon>
        <taxon>Synchytriaceae</taxon>
        <taxon>Synchytrium</taxon>
    </lineage>
</organism>
<evidence type="ECO:0000256" key="9">
    <source>
        <dbReference type="PROSITE-ProRule" id="PRU10141"/>
    </source>
</evidence>
<dbReference type="InterPro" id="IPR000719">
    <property type="entry name" value="Prot_kinase_dom"/>
</dbReference>
<dbReference type="PROSITE" id="PS00107">
    <property type="entry name" value="PROTEIN_KINASE_ATP"/>
    <property type="match status" value="1"/>
</dbReference>
<dbReference type="PANTHER" id="PTHR24343">
    <property type="entry name" value="SERINE/THREONINE KINASE"/>
    <property type="match status" value="1"/>
</dbReference>
<dbReference type="Gene3D" id="1.10.510.10">
    <property type="entry name" value="Transferase(Phosphotransferase) domain 1"/>
    <property type="match status" value="1"/>
</dbReference>
<sequence length="865" mass="94491">MPIDIDVTPEPTCLAITIHSASAVELPAPDNDARDAFGDASIPQLQQRQATVDGQSRIEFTKRTSAHMPFASLDLLARAASPQPQSQPQHSATLKSSLSTTVLMEQFQSLGITNSYPKYIPGLPGPLPRSSGASVASSPLLMSHTNTVTTNGDDADVPDMNIGSSALGKRRTSSQSEMGVRDSISSNGSTLLPGHGQGMFSSLLLNSASVDKHAQSLSESLSTSIGATGTNVEHEPTLTPSMNTPMLCSTVLQPLGPITETLSVENILVAPSSRVYVGSLGRKKTAAPHILQEAKVRNSDESLAMLSGTASVDHLTVATLPRARDDTLAKKKPLLHRFFHRESVTSQDGEGGYHSGTEDGCIDSDTDMRRPRSSVNSESNSPRPRSIFSKVFGLYLQSSSPGGDEGVEGGDARSHSKGSQENLKEEDGSPNQVSQPLHDSPVHTDYSHHSSHHLAFSFFRKHHSAMASEHHASGSHVHEEGDHHNLLKEILIHRRIRSSHHAPAVGPLTSSSHPDSVAGPPSPGDSPTLTSASVTSKKGMQRTTSDQSMTEKYGKLVEVLGRGANAVVKLAHKSESGSRSSIGEKLYAVKKFRKQRKCESYKEYVKKLVAEFCISASMHHENVVETVDLIQDESYRWCEVMEYLGGGDLFAYISKTTLRDHPAALNCFFKQLVSGIAYIHSMGVAHRDLKPENLLLDPTHTYLKITDFGVSEVFRTCFEKAPRKVKGLCGSEPYISPEEWVEGAEYDPCKVDVWAIGIIYYTMLYKSVPWRTSKPSDTHYTAYLARRRPAIETGSAYGFPPFDRQPPGTRDMLYRLLDPNPDLRISMIEIMNDPWFQKLEMCSKVKKEGLEGQIVSHKHPEPAKC</sequence>
<dbReference type="GO" id="GO:0005524">
    <property type="term" value="F:ATP binding"/>
    <property type="evidence" value="ECO:0007669"/>
    <property type="project" value="UniProtKB-UniRule"/>
</dbReference>
<comment type="catalytic activity">
    <reaction evidence="7">
        <text>L-threonyl-[protein] + ATP = O-phospho-L-threonyl-[protein] + ADP + H(+)</text>
        <dbReference type="Rhea" id="RHEA:46608"/>
        <dbReference type="Rhea" id="RHEA-COMP:11060"/>
        <dbReference type="Rhea" id="RHEA-COMP:11605"/>
        <dbReference type="ChEBI" id="CHEBI:15378"/>
        <dbReference type="ChEBI" id="CHEBI:30013"/>
        <dbReference type="ChEBI" id="CHEBI:30616"/>
        <dbReference type="ChEBI" id="CHEBI:61977"/>
        <dbReference type="ChEBI" id="CHEBI:456216"/>
        <dbReference type="EC" id="2.7.11.1"/>
    </reaction>
</comment>
<evidence type="ECO:0000256" key="6">
    <source>
        <dbReference type="ARBA" id="ARBA00022840"/>
    </source>
</evidence>
<evidence type="ECO:0000256" key="2">
    <source>
        <dbReference type="ARBA" id="ARBA00022527"/>
    </source>
</evidence>
<accession>A0A507DB30</accession>
<feature type="domain" description="Protein kinase" evidence="11">
    <location>
        <begin position="554"/>
        <end position="836"/>
    </location>
</feature>
<dbReference type="AlphaFoldDB" id="A0A507DB30"/>
<dbReference type="VEuPathDB" id="FungiDB:SeMB42_g01663"/>
<feature type="region of interest" description="Disordered" evidence="10">
    <location>
        <begin position="341"/>
        <end position="385"/>
    </location>
</feature>
<feature type="compositionally biased region" description="Polar residues" evidence="10">
    <location>
        <begin position="173"/>
        <end position="185"/>
    </location>
</feature>
<feature type="region of interest" description="Disordered" evidence="10">
    <location>
        <begin position="502"/>
        <end position="550"/>
    </location>
</feature>
<evidence type="ECO:0000313" key="15">
    <source>
        <dbReference type="Proteomes" id="UP000320475"/>
    </source>
</evidence>
<evidence type="ECO:0000313" key="13">
    <source>
        <dbReference type="EMBL" id="TPX52075.1"/>
    </source>
</evidence>
<feature type="compositionally biased region" description="Polar residues" evidence="10">
    <location>
        <begin position="525"/>
        <end position="550"/>
    </location>
</feature>
<evidence type="ECO:0000256" key="3">
    <source>
        <dbReference type="ARBA" id="ARBA00022679"/>
    </source>
</evidence>